<dbReference type="EMBL" id="BOOQ01000048">
    <property type="protein sequence ID" value="GII50014.1"/>
    <property type="molecule type" value="Genomic_DNA"/>
</dbReference>
<organism evidence="1 2">
    <name type="scientific">Planotetraspora silvatica</name>
    <dbReference type="NCBI Taxonomy" id="234614"/>
    <lineage>
        <taxon>Bacteria</taxon>
        <taxon>Bacillati</taxon>
        <taxon>Actinomycetota</taxon>
        <taxon>Actinomycetes</taxon>
        <taxon>Streptosporangiales</taxon>
        <taxon>Streptosporangiaceae</taxon>
        <taxon>Planotetraspora</taxon>
    </lineage>
</organism>
<reference evidence="1" key="1">
    <citation type="submission" date="2021-01" db="EMBL/GenBank/DDBJ databases">
        <title>Whole genome shotgun sequence of Planotetraspora silvatica NBRC 100141.</title>
        <authorList>
            <person name="Komaki H."/>
            <person name="Tamura T."/>
        </authorList>
    </citation>
    <scope>NUCLEOTIDE SEQUENCE</scope>
    <source>
        <strain evidence="1">NBRC 100141</strain>
    </source>
</reference>
<keyword evidence="2" id="KW-1185">Reference proteome</keyword>
<name>A0A8J3XR43_9ACTN</name>
<dbReference type="RefSeq" id="WP_203979531.1">
    <property type="nucleotide sequence ID" value="NZ_BAAAKY010000078.1"/>
</dbReference>
<dbReference type="AlphaFoldDB" id="A0A8J3XR43"/>
<evidence type="ECO:0000313" key="1">
    <source>
        <dbReference type="EMBL" id="GII50014.1"/>
    </source>
</evidence>
<protein>
    <submittedName>
        <fullName evidence="1">Uncharacterized protein</fullName>
    </submittedName>
</protein>
<accession>A0A8J3XR43</accession>
<dbReference type="Proteomes" id="UP000644610">
    <property type="component" value="Unassembled WGS sequence"/>
</dbReference>
<proteinExistence type="predicted"/>
<evidence type="ECO:0000313" key="2">
    <source>
        <dbReference type="Proteomes" id="UP000644610"/>
    </source>
</evidence>
<comment type="caution">
    <text evidence="1">The sequence shown here is derived from an EMBL/GenBank/DDBJ whole genome shotgun (WGS) entry which is preliminary data.</text>
</comment>
<sequence>MVLGEVVEEFVDDGGSGGRPVLQVLLQRSPDGVRLPVDEILDESGFVQDRVQEGVDGIFLQDPPPHPDGRIRVIIARLTGQVETGCR</sequence>
<gene>
    <name evidence="1" type="ORF">Psi02_64380</name>
</gene>